<dbReference type="PANTHER" id="PTHR11690:SF288">
    <property type="entry name" value="AMILORIDE-SENSITIVE NA+ CHANNEL-RELATED"/>
    <property type="match status" value="1"/>
</dbReference>
<comment type="caution">
    <text evidence="14">The sequence shown here is derived from an EMBL/GenBank/DDBJ whole genome shotgun (WGS) entry which is preliminary data.</text>
</comment>
<reference evidence="14" key="2">
    <citation type="submission" date="2021-08" db="EMBL/GenBank/DDBJ databases">
        <authorList>
            <person name="Eriksson T."/>
        </authorList>
    </citation>
    <scope>NUCLEOTIDE SEQUENCE</scope>
    <source>
        <strain evidence="14">Stoneville</strain>
        <tissue evidence="14">Whole head</tissue>
    </source>
</reference>
<evidence type="ECO:0000256" key="6">
    <source>
        <dbReference type="ARBA" id="ARBA00022989"/>
    </source>
</evidence>
<keyword evidence="6 13" id="KW-1133">Transmembrane helix</keyword>
<dbReference type="GO" id="GO:0005886">
    <property type="term" value="C:plasma membrane"/>
    <property type="evidence" value="ECO:0007669"/>
    <property type="project" value="TreeGrafter"/>
</dbReference>
<evidence type="ECO:0000256" key="2">
    <source>
        <dbReference type="ARBA" id="ARBA00007193"/>
    </source>
</evidence>
<keyword evidence="10 12" id="KW-0739">Sodium transport</keyword>
<name>A0A8J6HWA8_TENMO</name>
<evidence type="ECO:0000313" key="15">
    <source>
        <dbReference type="Proteomes" id="UP000719412"/>
    </source>
</evidence>
<evidence type="ECO:0000256" key="8">
    <source>
        <dbReference type="ARBA" id="ARBA00023065"/>
    </source>
</evidence>
<proteinExistence type="inferred from homology"/>
<gene>
    <name evidence="14" type="ORF">GEV33_000777</name>
</gene>
<sequence length="405" mass="47904">MSQNTISREKSYFKEQYKYIVDDLQRKELEQRQKLQRTKELNMQRRGKHSQLQQYAVEYSYATDIHGIQFLSERRSLCEKIFWIVVVLLSFITCLVMVTVALLTFQNSSVIVSFKARDTPIYEIPFPAVTICPESKGLSLLFTRLEHTLALRGYLNITEESWLSYQYFHILCNRKGPPKLFGTRMLGNDFFEIFDRIRKPLDDIFFRCELFGRTRNCSELFVPTLTEEGLCYTFNMLSREDLFVSNLFNYKDFYEGKRAYGWAGQHGYLKGVEMHTYPARALLSGADNPLRVTLKISKAEDFLLCRSFTAGYRVLLHNPIDIPRPSQHHFLVPMNKFVAIAVEPKLLGTHERVRTMPVFKRLCYMDRERNLKYFKWYSQQNCFLECLTDFLLAKCQKNQHKNLWE</sequence>
<keyword evidence="4 12" id="KW-0894">Sodium channel</keyword>
<evidence type="ECO:0000256" key="3">
    <source>
        <dbReference type="ARBA" id="ARBA00022448"/>
    </source>
</evidence>
<keyword evidence="5 12" id="KW-0812">Transmembrane</keyword>
<evidence type="ECO:0000256" key="4">
    <source>
        <dbReference type="ARBA" id="ARBA00022461"/>
    </source>
</evidence>
<feature type="transmembrane region" description="Helical" evidence="13">
    <location>
        <begin position="81"/>
        <end position="105"/>
    </location>
</feature>
<dbReference type="Pfam" id="PF00858">
    <property type="entry name" value="ASC"/>
    <property type="match status" value="1"/>
</dbReference>
<dbReference type="AlphaFoldDB" id="A0A8J6HWA8"/>
<protein>
    <submittedName>
        <fullName evidence="14">Uncharacterized protein</fullName>
    </submittedName>
</protein>
<organism evidence="14 15">
    <name type="scientific">Tenebrio molitor</name>
    <name type="common">Yellow mealworm beetle</name>
    <dbReference type="NCBI Taxonomy" id="7067"/>
    <lineage>
        <taxon>Eukaryota</taxon>
        <taxon>Metazoa</taxon>
        <taxon>Ecdysozoa</taxon>
        <taxon>Arthropoda</taxon>
        <taxon>Hexapoda</taxon>
        <taxon>Insecta</taxon>
        <taxon>Pterygota</taxon>
        <taxon>Neoptera</taxon>
        <taxon>Endopterygota</taxon>
        <taxon>Coleoptera</taxon>
        <taxon>Polyphaga</taxon>
        <taxon>Cucujiformia</taxon>
        <taxon>Tenebrionidae</taxon>
        <taxon>Tenebrio</taxon>
    </lineage>
</organism>
<evidence type="ECO:0000256" key="9">
    <source>
        <dbReference type="ARBA" id="ARBA00023136"/>
    </source>
</evidence>
<reference evidence="14" key="1">
    <citation type="journal article" date="2020" name="J Insects Food Feed">
        <title>The yellow mealworm (Tenebrio molitor) genome: a resource for the emerging insects as food and feed industry.</title>
        <authorList>
            <person name="Eriksson T."/>
            <person name="Andere A."/>
            <person name="Kelstrup H."/>
            <person name="Emery V."/>
            <person name="Picard C."/>
        </authorList>
    </citation>
    <scope>NUCLEOTIDE SEQUENCE</scope>
    <source>
        <strain evidence="14">Stoneville</strain>
        <tissue evidence="14">Whole head</tissue>
    </source>
</reference>
<evidence type="ECO:0000256" key="7">
    <source>
        <dbReference type="ARBA" id="ARBA00023053"/>
    </source>
</evidence>
<evidence type="ECO:0000313" key="14">
    <source>
        <dbReference type="EMBL" id="KAH0822014.1"/>
    </source>
</evidence>
<evidence type="ECO:0000256" key="13">
    <source>
        <dbReference type="SAM" id="Phobius"/>
    </source>
</evidence>
<evidence type="ECO:0000256" key="5">
    <source>
        <dbReference type="ARBA" id="ARBA00022692"/>
    </source>
</evidence>
<dbReference type="PANTHER" id="PTHR11690">
    <property type="entry name" value="AMILORIDE-SENSITIVE SODIUM CHANNEL-RELATED"/>
    <property type="match status" value="1"/>
</dbReference>
<evidence type="ECO:0000256" key="11">
    <source>
        <dbReference type="ARBA" id="ARBA00023303"/>
    </source>
</evidence>
<dbReference type="Gene3D" id="2.60.470.10">
    <property type="entry name" value="Acid-sensing ion channels like domains"/>
    <property type="match status" value="1"/>
</dbReference>
<accession>A0A8J6HWA8</accession>
<evidence type="ECO:0000256" key="1">
    <source>
        <dbReference type="ARBA" id="ARBA00004141"/>
    </source>
</evidence>
<dbReference type="InterPro" id="IPR001873">
    <property type="entry name" value="ENaC"/>
</dbReference>
<keyword evidence="11 12" id="KW-0407">Ion channel</keyword>
<keyword evidence="15" id="KW-1185">Reference proteome</keyword>
<comment type="similarity">
    <text evidence="2 12">Belongs to the amiloride-sensitive sodium channel (TC 1.A.6) family.</text>
</comment>
<keyword evidence="7" id="KW-0915">Sodium</keyword>
<keyword evidence="9 13" id="KW-0472">Membrane</keyword>
<evidence type="ECO:0000256" key="12">
    <source>
        <dbReference type="RuleBase" id="RU000679"/>
    </source>
</evidence>
<keyword evidence="8 12" id="KW-0406">Ion transport</keyword>
<comment type="subcellular location">
    <subcellularLocation>
        <location evidence="1">Membrane</location>
        <topology evidence="1">Multi-pass membrane protein</topology>
    </subcellularLocation>
</comment>
<dbReference type="GO" id="GO:0015280">
    <property type="term" value="F:ligand-gated sodium channel activity"/>
    <property type="evidence" value="ECO:0007669"/>
    <property type="project" value="TreeGrafter"/>
</dbReference>
<dbReference type="Proteomes" id="UP000719412">
    <property type="component" value="Unassembled WGS sequence"/>
</dbReference>
<keyword evidence="3 12" id="KW-0813">Transport</keyword>
<dbReference type="EMBL" id="JABDTM020004828">
    <property type="protein sequence ID" value="KAH0822014.1"/>
    <property type="molecule type" value="Genomic_DNA"/>
</dbReference>
<evidence type="ECO:0000256" key="10">
    <source>
        <dbReference type="ARBA" id="ARBA00023201"/>
    </source>
</evidence>